<protein>
    <submittedName>
        <fullName evidence="1">Separin</fullName>
    </submittedName>
</protein>
<keyword evidence="2" id="KW-1185">Reference proteome</keyword>
<dbReference type="AlphaFoldDB" id="A0A093PZP0"/>
<gene>
    <name evidence="1" type="ORF">N305_14206</name>
</gene>
<organism evidence="1 2">
    <name type="scientific">Manacus vitellinus</name>
    <name type="common">golden-collared manakin</name>
    <dbReference type="NCBI Taxonomy" id="328815"/>
    <lineage>
        <taxon>Eukaryota</taxon>
        <taxon>Metazoa</taxon>
        <taxon>Chordata</taxon>
        <taxon>Craniata</taxon>
        <taxon>Vertebrata</taxon>
        <taxon>Euteleostomi</taxon>
        <taxon>Archelosauria</taxon>
        <taxon>Archosauria</taxon>
        <taxon>Dinosauria</taxon>
        <taxon>Saurischia</taxon>
        <taxon>Theropoda</taxon>
        <taxon>Coelurosauria</taxon>
        <taxon>Aves</taxon>
        <taxon>Neognathae</taxon>
        <taxon>Neoaves</taxon>
        <taxon>Telluraves</taxon>
        <taxon>Australaves</taxon>
        <taxon>Passeriformes</taxon>
        <taxon>Pipridae</taxon>
        <taxon>Manacus</taxon>
    </lineage>
</organism>
<dbReference type="STRING" id="328815.ENSMVIP00005006019"/>
<evidence type="ECO:0000313" key="2">
    <source>
        <dbReference type="Proteomes" id="UP000053258"/>
    </source>
</evidence>
<accession>A0A093PZP0</accession>
<sequence>SALDATREALRLLEKVPQNSQNRDQLLDEKAQALLWLHICTLEAHMEK</sequence>
<evidence type="ECO:0000313" key="1">
    <source>
        <dbReference type="EMBL" id="KFW82193.1"/>
    </source>
</evidence>
<proteinExistence type="predicted"/>
<feature type="non-terminal residue" evidence="1">
    <location>
        <position position="1"/>
    </location>
</feature>
<dbReference type="EMBL" id="KL671397">
    <property type="protein sequence ID" value="KFW82193.1"/>
    <property type="molecule type" value="Genomic_DNA"/>
</dbReference>
<dbReference type="OrthoDB" id="10255632at2759"/>
<name>A0A093PZP0_9PASS</name>
<reference evidence="1 2" key="1">
    <citation type="submission" date="2014-06" db="EMBL/GenBank/DDBJ databases">
        <title>Genome evolution of avian class.</title>
        <authorList>
            <person name="Zhang G."/>
            <person name="Li C."/>
        </authorList>
    </citation>
    <scope>NUCLEOTIDE SEQUENCE [LARGE SCALE GENOMIC DNA]</scope>
    <source>
        <strain evidence="1">BGI_N305</strain>
    </source>
</reference>
<dbReference type="Proteomes" id="UP000053258">
    <property type="component" value="Unassembled WGS sequence"/>
</dbReference>
<feature type="non-terminal residue" evidence="1">
    <location>
        <position position="48"/>
    </location>
</feature>